<evidence type="ECO:0000256" key="1">
    <source>
        <dbReference type="ARBA" id="ARBA00022729"/>
    </source>
</evidence>
<dbReference type="EMBL" id="LXQA010043856">
    <property type="protein sequence ID" value="MCI00646.1"/>
    <property type="molecule type" value="Genomic_DNA"/>
</dbReference>
<evidence type="ECO:0000256" key="3">
    <source>
        <dbReference type="ARBA" id="ARBA00038471"/>
    </source>
</evidence>
<dbReference type="Gene3D" id="1.20.140.40">
    <property type="entry name" value="Invertase/pectin methylesterase inhibitor family protein"/>
    <property type="match status" value="1"/>
</dbReference>
<evidence type="ECO:0000259" key="4">
    <source>
        <dbReference type="SMART" id="SM00856"/>
    </source>
</evidence>
<dbReference type="PANTHER" id="PTHR36710:SF13">
    <property type="entry name" value="PUTATIVE-RELATED"/>
    <property type="match status" value="1"/>
</dbReference>
<accession>A0A392NNI1</accession>
<evidence type="ECO:0000256" key="2">
    <source>
        <dbReference type="ARBA" id="ARBA00023157"/>
    </source>
</evidence>
<dbReference type="AlphaFoldDB" id="A0A392NNI1"/>
<dbReference type="SUPFAM" id="SSF101148">
    <property type="entry name" value="Plant invertase/pectin methylesterase inhibitor"/>
    <property type="match status" value="1"/>
</dbReference>
<feature type="domain" description="Pectinesterase inhibitor" evidence="4">
    <location>
        <begin position="37"/>
        <end position="177"/>
    </location>
</feature>
<name>A0A392NNI1_9FABA</name>
<keyword evidence="1" id="KW-0732">Signal</keyword>
<reference evidence="5 6" key="1">
    <citation type="journal article" date="2018" name="Front. Plant Sci.">
        <title>Red Clover (Trifolium pratense) and Zigzag Clover (T. medium) - A Picture of Genomic Similarities and Differences.</title>
        <authorList>
            <person name="Dluhosova J."/>
            <person name="Istvanek J."/>
            <person name="Nedelnik J."/>
            <person name="Repkova J."/>
        </authorList>
    </citation>
    <scope>NUCLEOTIDE SEQUENCE [LARGE SCALE GENOMIC DNA]</scope>
    <source>
        <strain evidence="6">cv. 10/8</strain>
        <tissue evidence="5">Leaf</tissue>
    </source>
</reference>
<dbReference type="InterPro" id="IPR052421">
    <property type="entry name" value="PCW_Enzyme_Inhibitor"/>
</dbReference>
<evidence type="ECO:0000313" key="5">
    <source>
        <dbReference type="EMBL" id="MCI00646.1"/>
    </source>
</evidence>
<keyword evidence="6" id="KW-1185">Reference proteome</keyword>
<comment type="similarity">
    <text evidence="3">Belongs to the PMEI family.</text>
</comment>
<dbReference type="FunFam" id="1.20.140.40:FF:000009">
    <property type="entry name" value="Invertase/pectin methylesterase inhibitor family protein"/>
    <property type="match status" value="1"/>
</dbReference>
<dbReference type="NCBIfam" id="TIGR01614">
    <property type="entry name" value="PME_inhib"/>
    <property type="match status" value="1"/>
</dbReference>
<dbReference type="GO" id="GO:0004857">
    <property type="term" value="F:enzyme inhibitor activity"/>
    <property type="evidence" value="ECO:0007669"/>
    <property type="project" value="InterPro"/>
</dbReference>
<dbReference type="PANTHER" id="PTHR36710">
    <property type="entry name" value="PECTINESTERASE INHIBITOR-LIKE"/>
    <property type="match status" value="1"/>
</dbReference>
<sequence length="182" mass="19718">MTTNFKPLSLCLYLQAIFLIISIPTTYSRSTFLAKDEKLSLVENTCKKTPNYNICLQSLKANSASSVSDVTGLAQIMVKVMKAKANDGLNKIHQLQKLGNGARKALSSCGDKYRAILVGDIPQAIEALEKGDPKFAEDGANDAANEATYCENEFNGKSPLTKQNNAMHDVSAVTAAMVRQLL</sequence>
<keyword evidence="2" id="KW-1015">Disulfide bond</keyword>
<dbReference type="InterPro" id="IPR035513">
    <property type="entry name" value="Invertase/methylesterase_inhib"/>
</dbReference>
<dbReference type="SMART" id="SM00856">
    <property type="entry name" value="PMEI"/>
    <property type="match status" value="1"/>
</dbReference>
<dbReference type="InterPro" id="IPR034087">
    <property type="entry name" value="C/VIF1"/>
</dbReference>
<comment type="caution">
    <text evidence="5">The sequence shown here is derived from an EMBL/GenBank/DDBJ whole genome shotgun (WGS) entry which is preliminary data.</text>
</comment>
<dbReference type="CDD" id="cd15796">
    <property type="entry name" value="CIF_like"/>
    <property type="match status" value="1"/>
</dbReference>
<dbReference type="InterPro" id="IPR006501">
    <property type="entry name" value="Pectinesterase_inhib_dom"/>
</dbReference>
<organism evidence="5 6">
    <name type="scientific">Trifolium medium</name>
    <dbReference type="NCBI Taxonomy" id="97028"/>
    <lineage>
        <taxon>Eukaryota</taxon>
        <taxon>Viridiplantae</taxon>
        <taxon>Streptophyta</taxon>
        <taxon>Embryophyta</taxon>
        <taxon>Tracheophyta</taxon>
        <taxon>Spermatophyta</taxon>
        <taxon>Magnoliopsida</taxon>
        <taxon>eudicotyledons</taxon>
        <taxon>Gunneridae</taxon>
        <taxon>Pentapetalae</taxon>
        <taxon>rosids</taxon>
        <taxon>fabids</taxon>
        <taxon>Fabales</taxon>
        <taxon>Fabaceae</taxon>
        <taxon>Papilionoideae</taxon>
        <taxon>50 kb inversion clade</taxon>
        <taxon>NPAAA clade</taxon>
        <taxon>Hologalegina</taxon>
        <taxon>IRL clade</taxon>
        <taxon>Trifolieae</taxon>
        <taxon>Trifolium</taxon>
    </lineage>
</organism>
<dbReference type="Proteomes" id="UP000265520">
    <property type="component" value="Unassembled WGS sequence"/>
</dbReference>
<dbReference type="Pfam" id="PF04043">
    <property type="entry name" value="PMEI"/>
    <property type="match status" value="1"/>
</dbReference>
<protein>
    <submittedName>
        <fullName evidence="5">Cell wall/vacuolar inhibitor of fructosidase 1-like</fullName>
    </submittedName>
</protein>
<proteinExistence type="inferred from homology"/>
<evidence type="ECO:0000313" key="6">
    <source>
        <dbReference type="Proteomes" id="UP000265520"/>
    </source>
</evidence>